<evidence type="ECO:0000313" key="5">
    <source>
        <dbReference type="EMBL" id="CAB5026775.1"/>
    </source>
</evidence>
<dbReference type="EMBL" id="CAFBPU010000009">
    <property type="protein sequence ID" value="CAB5026775.1"/>
    <property type="molecule type" value="Genomic_DNA"/>
</dbReference>
<protein>
    <submittedName>
        <fullName evidence="4">Unannotated protein</fullName>
    </submittedName>
</protein>
<dbReference type="EMBL" id="CAFBIZ010000291">
    <property type="protein sequence ID" value="CAB4852641.1"/>
    <property type="molecule type" value="Genomic_DNA"/>
</dbReference>
<proteinExistence type="predicted"/>
<dbReference type="EMBL" id="CAFBND010000082">
    <property type="protein sequence ID" value="CAB4951603.1"/>
    <property type="molecule type" value="Genomic_DNA"/>
</dbReference>
<evidence type="ECO:0000313" key="3">
    <source>
        <dbReference type="EMBL" id="CAB4852641.1"/>
    </source>
</evidence>
<name>A0A6J7K9H2_9ZZZZ</name>
<sequence>MTSPAGTPGRPIPGQPDCGEPEEITRPSEGSFDPLRLCIFATIALIAWLLGPFALLGFALLGFAGYWRAHRAGLTQSRCYLRDVRLVLIYLAALSAVGVVFAVREVVGWLG</sequence>
<organism evidence="4">
    <name type="scientific">freshwater metagenome</name>
    <dbReference type="NCBI Taxonomy" id="449393"/>
    <lineage>
        <taxon>unclassified sequences</taxon>
        <taxon>metagenomes</taxon>
        <taxon>ecological metagenomes</taxon>
    </lineage>
</organism>
<keyword evidence="2" id="KW-1133">Transmembrane helix</keyword>
<feature type="region of interest" description="Disordered" evidence="1">
    <location>
        <begin position="1"/>
        <end position="30"/>
    </location>
</feature>
<gene>
    <name evidence="3" type="ORF">UFOPK3268_01744</name>
    <name evidence="4" type="ORF">UFOPK3752_01691</name>
    <name evidence="5" type="ORF">UFOPK4150_00603</name>
</gene>
<evidence type="ECO:0000256" key="2">
    <source>
        <dbReference type="SAM" id="Phobius"/>
    </source>
</evidence>
<feature type="transmembrane region" description="Helical" evidence="2">
    <location>
        <begin position="84"/>
        <end position="103"/>
    </location>
</feature>
<dbReference type="AlphaFoldDB" id="A0A6J7K9H2"/>
<feature type="transmembrane region" description="Helical" evidence="2">
    <location>
        <begin position="39"/>
        <end position="63"/>
    </location>
</feature>
<reference evidence="4" key="1">
    <citation type="submission" date="2020-05" db="EMBL/GenBank/DDBJ databases">
        <authorList>
            <person name="Chiriac C."/>
            <person name="Salcher M."/>
            <person name="Ghai R."/>
            <person name="Kavagutti S V."/>
        </authorList>
    </citation>
    <scope>NUCLEOTIDE SEQUENCE</scope>
</reference>
<keyword evidence="2" id="KW-0812">Transmembrane</keyword>
<evidence type="ECO:0000256" key="1">
    <source>
        <dbReference type="SAM" id="MobiDB-lite"/>
    </source>
</evidence>
<accession>A0A6J7K9H2</accession>
<evidence type="ECO:0000313" key="4">
    <source>
        <dbReference type="EMBL" id="CAB4951603.1"/>
    </source>
</evidence>
<keyword evidence="2" id="KW-0472">Membrane</keyword>